<proteinExistence type="predicted"/>
<dbReference type="RefSeq" id="XP_026643262.1">
    <property type="nucleotide sequence ID" value="XM_026787461.1"/>
</dbReference>
<dbReference type="InterPro" id="IPR051566">
    <property type="entry name" value="CNKSR"/>
</dbReference>
<protein>
    <submittedName>
        <fullName evidence="4 5">Interactor protein for cytohesin exchange factors 1 isoform X1</fullName>
    </submittedName>
</protein>
<feature type="compositionally biased region" description="Polar residues" evidence="1">
    <location>
        <begin position="170"/>
        <end position="179"/>
    </location>
</feature>
<dbReference type="Gene3D" id="2.30.29.30">
    <property type="entry name" value="Pleckstrin-homology domain (PH domain)/Phosphotyrosine-binding domain (PTB)"/>
    <property type="match status" value="1"/>
</dbReference>
<dbReference type="InterPro" id="IPR001849">
    <property type="entry name" value="PH_domain"/>
</dbReference>
<name>A0ABM1UMQ1_MICOH</name>
<dbReference type="SMART" id="SM00233">
    <property type="entry name" value="PH"/>
    <property type="match status" value="1"/>
</dbReference>
<dbReference type="PANTHER" id="PTHR12844">
    <property type="entry name" value="CONNECTOR ENCHANCER OF KINASE SUPPRESSOR OF RAS"/>
    <property type="match status" value="1"/>
</dbReference>
<accession>A0ABM1UMQ1</accession>
<feature type="domain" description="PH" evidence="2">
    <location>
        <begin position="13"/>
        <end position="112"/>
    </location>
</feature>
<evidence type="ECO:0000313" key="5">
    <source>
        <dbReference type="RefSeq" id="XP_026643262.1"/>
    </source>
</evidence>
<evidence type="ECO:0000313" key="3">
    <source>
        <dbReference type="Proteomes" id="UP000694915"/>
    </source>
</evidence>
<evidence type="ECO:0000313" key="6">
    <source>
        <dbReference type="RefSeq" id="XP_026643263.1"/>
    </source>
</evidence>
<feature type="compositionally biased region" description="Acidic residues" evidence="1">
    <location>
        <begin position="123"/>
        <end position="134"/>
    </location>
</feature>
<feature type="region of interest" description="Disordered" evidence="1">
    <location>
        <begin position="382"/>
        <end position="409"/>
    </location>
</feature>
<dbReference type="SUPFAM" id="SSF50729">
    <property type="entry name" value="PH domain-like"/>
    <property type="match status" value="1"/>
</dbReference>
<reference evidence="4 5" key="1">
    <citation type="submission" date="2025-05" db="UniProtKB">
        <authorList>
            <consortium name="RefSeq"/>
        </authorList>
    </citation>
    <scope>IDENTIFICATION</scope>
</reference>
<dbReference type="Proteomes" id="UP000694915">
    <property type="component" value="Linkage group LG9"/>
</dbReference>
<dbReference type="RefSeq" id="XP_026643263.1">
    <property type="nucleotide sequence ID" value="XM_026787462.1"/>
</dbReference>
<keyword evidence="3" id="KW-1185">Reference proteome</keyword>
<dbReference type="CDD" id="cd01260">
    <property type="entry name" value="PH_CNK_mammalian-like"/>
    <property type="match status" value="1"/>
</dbReference>
<organism evidence="3 6">
    <name type="scientific">Microtus ochrogaster</name>
    <name type="common">Prairie vole</name>
    <dbReference type="NCBI Taxonomy" id="79684"/>
    <lineage>
        <taxon>Eukaryota</taxon>
        <taxon>Metazoa</taxon>
        <taxon>Chordata</taxon>
        <taxon>Craniata</taxon>
        <taxon>Vertebrata</taxon>
        <taxon>Euteleostomi</taxon>
        <taxon>Mammalia</taxon>
        <taxon>Eutheria</taxon>
        <taxon>Euarchontoglires</taxon>
        <taxon>Glires</taxon>
        <taxon>Rodentia</taxon>
        <taxon>Myomorpha</taxon>
        <taxon>Muroidea</taxon>
        <taxon>Cricetidae</taxon>
        <taxon>Arvicolinae</taxon>
        <taxon>Microtus</taxon>
    </lineage>
</organism>
<feature type="region of interest" description="Disordered" evidence="1">
    <location>
        <begin position="242"/>
        <end position="287"/>
    </location>
</feature>
<dbReference type="RefSeq" id="XP_026643261.1">
    <property type="nucleotide sequence ID" value="XM_026787460.1"/>
</dbReference>
<sequence>MSRRRISCKDLGHADCQGWLYKKKEKGTFLSNKWKKFWVVLKGSSLYWYSNQMAEKAEGFVNLPDFTVERASECKKKHAFKINHPEIKTFYFAAENLQEMNMWLSKLGFAVIHQESTTKDEECYSESEQEDPEIASETPPPPYASATSSPVVRVDVARRASSSSPKLRGSSCSFSSLETTGKVPSRVSSSGSKERQSWLDIVNNAPADDDAGHPLTLTVQVHTPSEASNCLAPENSSVTAESGFLNSLSSDDTSSLSNNQNHLTVPDRAAGSRMVDREETKVSEDDEMEKLYKSLEQASLSPLGDRRPSTKKELRKSFVKRCKNPSVNEKLHKIRTLNSTLKCKEHDLAMINQLLDDPKLTARKYREWKVMNTLLIQDIYQQQQVPQDPEDTPQELKNPSSSDCVEKSL</sequence>
<feature type="compositionally biased region" description="Basic and acidic residues" evidence="1">
    <location>
        <begin position="274"/>
        <end position="287"/>
    </location>
</feature>
<dbReference type="Pfam" id="PF00169">
    <property type="entry name" value="PH"/>
    <property type="match status" value="1"/>
</dbReference>
<dbReference type="PROSITE" id="PS50003">
    <property type="entry name" value="PH_DOMAIN"/>
    <property type="match status" value="1"/>
</dbReference>
<dbReference type="PANTHER" id="PTHR12844:SF45">
    <property type="entry name" value="CNK3_IPCEF1 FUSION PROTEIN-RELATED"/>
    <property type="match status" value="1"/>
</dbReference>
<dbReference type="InterPro" id="IPR011993">
    <property type="entry name" value="PH-like_dom_sf"/>
</dbReference>
<evidence type="ECO:0000256" key="1">
    <source>
        <dbReference type="SAM" id="MobiDB-lite"/>
    </source>
</evidence>
<evidence type="ECO:0000313" key="4">
    <source>
        <dbReference type="RefSeq" id="XP_026643261.1"/>
    </source>
</evidence>
<feature type="compositionally biased region" description="Low complexity" evidence="1">
    <location>
        <begin position="245"/>
        <end position="259"/>
    </location>
</feature>
<gene>
    <name evidence="4 5 6" type="primary">Ipcef1</name>
</gene>
<dbReference type="GeneID" id="101981482"/>
<feature type="compositionally biased region" description="Low complexity" evidence="1">
    <location>
        <begin position="144"/>
        <end position="165"/>
    </location>
</feature>
<feature type="region of interest" description="Disordered" evidence="1">
    <location>
        <begin position="120"/>
        <end position="196"/>
    </location>
</feature>
<evidence type="ECO:0000259" key="2">
    <source>
        <dbReference type="PROSITE" id="PS50003"/>
    </source>
</evidence>